<protein>
    <submittedName>
        <fullName evidence="7">Uncharacterized protein</fullName>
    </submittedName>
</protein>
<dbReference type="PANTHER" id="PTHR15263:SF1">
    <property type="entry name" value="NF-KAPPA-B INHIBITOR-LIKE PROTEIN 1"/>
    <property type="match status" value="1"/>
</dbReference>
<dbReference type="EMBL" id="LGUA01000079">
    <property type="protein sequence ID" value="OAX84395.1"/>
    <property type="molecule type" value="Genomic_DNA"/>
</dbReference>
<feature type="compositionally biased region" description="Basic residues" evidence="6">
    <location>
        <begin position="53"/>
        <end position="75"/>
    </location>
</feature>
<keyword evidence="5" id="KW-0539">Nucleus</keyword>
<evidence type="ECO:0000256" key="1">
    <source>
        <dbReference type="ARBA" id="ARBA00004123"/>
    </source>
</evidence>
<evidence type="ECO:0000256" key="5">
    <source>
        <dbReference type="ARBA" id="ARBA00023242"/>
    </source>
</evidence>
<keyword evidence="8" id="KW-1185">Reference proteome</keyword>
<feature type="compositionally biased region" description="Basic and acidic residues" evidence="6">
    <location>
        <begin position="159"/>
        <end position="175"/>
    </location>
</feature>
<keyword evidence="2" id="KW-0597">Phosphoprotein</keyword>
<evidence type="ECO:0000256" key="4">
    <source>
        <dbReference type="ARBA" id="ARBA00023043"/>
    </source>
</evidence>
<dbReference type="OrthoDB" id="412109at2759"/>
<gene>
    <name evidence="7" type="ORF">ACJ72_01227</name>
</gene>
<dbReference type="InterPro" id="IPR038753">
    <property type="entry name" value="NFKBIL1"/>
</dbReference>
<dbReference type="Proteomes" id="UP000091918">
    <property type="component" value="Unassembled WGS sequence"/>
</dbReference>
<comment type="subcellular location">
    <subcellularLocation>
        <location evidence="1">Nucleus</location>
    </subcellularLocation>
</comment>
<feature type="compositionally biased region" description="Basic and acidic residues" evidence="6">
    <location>
        <begin position="18"/>
        <end position="38"/>
    </location>
</feature>
<feature type="region of interest" description="Disordered" evidence="6">
    <location>
        <begin position="159"/>
        <end position="179"/>
    </location>
</feature>
<dbReference type="AlphaFoldDB" id="A0A1B7P5U0"/>
<reference evidence="7 8" key="1">
    <citation type="submission" date="2015-07" db="EMBL/GenBank/DDBJ databases">
        <title>Emmonsia species relationships and genome sequence.</title>
        <authorList>
            <person name="Cuomo C.A."/>
            <person name="Schwartz I.S."/>
            <person name="Kenyon C."/>
            <person name="de Hoog G.S."/>
            <person name="Govender N.P."/>
            <person name="Botha A."/>
            <person name="Moreno L."/>
            <person name="de Vries M."/>
            <person name="Munoz J.F."/>
            <person name="Stielow J.B."/>
        </authorList>
    </citation>
    <scope>NUCLEOTIDE SEQUENCE [LARGE SCALE GENOMIC DNA]</scope>
    <source>
        <strain evidence="7 8">CBS 136260</strain>
    </source>
</reference>
<name>A0A1B7P5U0_9EURO</name>
<proteinExistence type="predicted"/>
<organism evidence="7 8">
    <name type="scientific">Emergomyces africanus</name>
    <dbReference type="NCBI Taxonomy" id="1955775"/>
    <lineage>
        <taxon>Eukaryota</taxon>
        <taxon>Fungi</taxon>
        <taxon>Dikarya</taxon>
        <taxon>Ascomycota</taxon>
        <taxon>Pezizomycotina</taxon>
        <taxon>Eurotiomycetes</taxon>
        <taxon>Eurotiomycetidae</taxon>
        <taxon>Onygenales</taxon>
        <taxon>Ajellomycetaceae</taxon>
        <taxon>Emergomyces</taxon>
    </lineage>
</organism>
<evidence type="ECO:0000313" key="7">
    <source>
        <dbReference type="EMBL" id="OAX84395.1"/>
    </source>
</evidence>
<accession>A0A1B7P5U0</accession>
<keyword evidence="4" id="KW-0040">ANK repeat</keyword>
<feature type="compositionally biased region" description="Low complexity" evidence="6">
    <location>
        <begin position="39"/>
        <end position="52"/>
    </location>
</feature>
<dbReference type="GO" id="GO:0005634">
    <property type="term" value="C:nucleus"/>
    <property type="evidence" value="ECO:0007669"/>
    <property type="project" value="UniProtKB-SubCell"/>
</dbReference>
<dbReference type="GO" id="GO:0043124">
    <property type="term" value="P:negative regulation of canonical NF-kappaB signal transduction"/>
    <property type="evidence" value="ECO:0007669"/>
    <property type="project" value="InterPro"/>
</dbReference>
<sequence length="366" mass="42606">MEDEYAPAQRSKFRFKSKHDTSRSRSKSEKLHDDDLKDTTTTAASSAKAPSAHPRRYRRRHHHHQHRSTKRHKSSHSSPPTSPQPPELSPEAAFRESLFDALADDEGAAYWESVYGQPIHTYGRPDAGGELEQMTDEEYAAYVRARMWEKTHEAIFEERERKKREREKQREEDKRRKAGGWVGGERETFEQMIEESLRRGQERKMKKRRADVWLDVWRRYLDSWEDLNARARAAVLTPPISSRAGLSADMTTDKLRNLIFWPVESGKRRDITPEAVETFIRNAPMPTPTNTPAAGLELGQREKSQSHASDILTVLKIERVRWHPDKMQHRYGALGMEEHLVKSATEVFQILDRMWVEERERGDKGG</sequence>
<evidence type="ECO:0000256" key="2">
    <source>
        <dbReference type="ARBA" id="ARBA00022553"/>
    </source>
</evidence>
<evidence type="ECO:0000256" key="6">
    <source>
        <dbReference type="SAM" id="MobiDB-lite"/>
    </source>
</evidence>
<dbReference type="PANTHER" id="PTHR15263">
    <property type="entry name" value="I-KAPPA-B-LIKE PROTEIN IKBL"/>
    <property type="match status" value="1"/>
</dbReference>
<feature type="region of interest" description="Disordered" evidence="6">
    <location>
        <begin position="1"/>
        <end position="97"/>
    </location>
</feature>
<keyword evidence="3" id="KW-0677">Repeat</keyword>
<evidence type="ECO:0000256" key="3">
    <source>
        <dbReference type="ARBA" id="ARBA00022737"/>
    </source>
</evidence>
<evidence type="ECO:0000313" key="8">
    <source>
        <dbReference type="Proteomes" id="UP000091918"/>
    </source>
</evidence>
<comment type="caution">
    <text evidence="7">The sequence shown here is derived from an EMBL/GenBank/DDBJ whole genome shotgun (WGS) entry which is preliminary data.</text>
</comment>